<proteinExistence type="predicted"/>
<sequence>MTDTALLVIDAQESFRQRASWHEVDSPTYLRNQQALIDGAVKKGWKIVRVFHAEPEGIFSLASGFVRPLAELRLDRPDLEFHKFRHSAFVGSPLEVFLIENGIRRLVISGIRSEQCCETTTRHGSDLGWQVDYVTEATHTMPLTDASGKTWTAQEIKARTAAVLDGRFARVCTISEALAYESLADEGTAAAA</sequence>
<dbReference type="Gene3D" id="3.40.50.850">
    <property type="entry name" value="Isochorismatase-like"/>
    <property type="match status" value="1"/>
</dbReference>
<feature type="domain" description="Isochorismatase-like" evidence="2">
    <location>
        <begin position="4"/>
        <end position="164"/>
    </location>
</feature>
<dbReference type="SUPFAM" id="SSF52499">
    <property type="entry name" value="Isochorismatase-like hydrolases"/>
    <property type="match status" value="1"/>
</dbReference>
<dbReference type="KEGG" id="aak:AA2016_4304"/>
<dbReference type="Proteomes" id="UP000577697">
    <property type="component" value="Unassembled WGS sequence"/>
</dbReference>
<dbReference type="InterPro" id="IPR000868">
    <property type="entry name" value="Isochorismatase-like_dom"/>
</dbReference>
<dbReference type="Proteomes" id="UP000075755">
    <property type="component" value="Chromosome"/>
</dbReference>
<keyword evidence="1 3" id="KW-0378">Hydrolase</keyword>
<evidence type="ECO:0000259" key="2">
    <source>
        <dbReference type="Pfam" id="PF00857"/>
    </source>
</evidence>
<protein>
    <submittedName>
        <fullName evidence="3">Hydrolase</fullName>
    </submittedName>
    <submittedName>
        <fullName evidence="4">Nicotinamidase-related amidase</fullName>
    </submittedName>
</protein>
<dbReference type="RefSeq" id="WP_067963603.1">
    <property type="nucleotide sequence ID" value="NZ_CP015005.1"/>
</dbReference>
<name>A0AAC8YSG2_AMIAI</name>
<dbReference type="InterPro" id="IPR036380">
    <property type="entry name" value="Isochorismatase-like_sf"/>
</dbReference>
<dbReference type="AlphaFoldDB" id="A0AAC8YSG2"/>
<dbReference type="PANTHER" id="PTHR43540">
    <property type="entry name" value="PEROXYUREIDOACRYLATE/UREIDOACRYLATE AMIDOHYDROLASE-RELATED"/>
    <property type="match status" value="1"/>
</dbReference>
<dbReference type="EMBL" id="CP015005">
    <property type="protein sequence ID" value="AMS43219.1"/>
    <property type="molecule type" value="Genomic_DNA"/>
</dbReference>
<dbReference type="PANTHER" id="PTHR43540:SF6">
    <property type="entry name" value="ISOCHORISMATASE-LIKE DOMAIN-CONTAINING PROTEIN"/>
    <property type="match status" value="1"/>
</dbReference>
<dbReference type="GO" id="GO:0016787">
    <property type="term" value="F:hydrolase activity"/>
    <property type="evidence" value="ECO:0007669"/>
    <property type="project" value="UniProtKB-KW"/>
</dbReference>
<evidence type="ECO:0000313" key="5">
    <source>
        <dbReference type="Proteomes" id="UP000075755"/>
    </source>
</evidence>
<dbReference type="Pfam" id="PF00857">
    <property type="entry name" value="Isochorismatase"/>
    <property type="match status" value="1"/>
</dbReference>
<accession>A0AAC8YSG2</accession>
<gene>
    <name evidence="3" type="ORF">AA2016_4304</name>
    <name evidence="4" type="ORF">FHS67_002553</name>
</gene>
<evidence type="ECO:0000256" key="1">
    <source>
        <dbReference type="ARBA" id="ARBA00022801"/>
    </source>
</evidence>
<keyword evidence="6" id="KW-1185">Reference proteome</keyword>
<evidence type="ECO:0000313" key="4">
    <source>
        <dbReference type="EMBL" id="MBB3706233.1"/>
    </source>
</evidence>
<evidence type="ECO:0000313" key="3">
    <source>
        <dbReference type="EMBL" id="AMS43219.1"/>
    </source>
</evidence>
<dbReference type="EMBL" id="JACICB010000008">
    <property type="protein sequence ID" value="MBB3706233.1"/>
    <property type="molecule type" value="Genomic_DNA"/>
</dbReference>
<organism evidence="3 5">
    <name type="scientific">Aminobacter aminovorans</name>
    <name type="common">Chelatobacter heintzii</name>
    <dbReference type="NCBI Taxonomy" id="83263"/>
    <lineage>
        <taxon>Bacteria</taxon>
        <taxon>Pseudomonadati</taxon>
        <taxon>Pseudomonadota</taxon>
        <taxon>Alphaproteobacteria</taxon>
        <taxon>Hyphomicrobiales</taxon>
        <taxon>Phyllobacteriaceae</taxon>
        <taxon>Aminobacter</taxon>
    </lineage>
</organism>
<reference evidence="3 5" key="1">
    <citation type="submission" date="2016-03" db="EMBL/GenBank/DDBJ databases">
        <title>Complete genome of Aminobacter aminovorans KCTC 2477.</title>
        <authorList>
            <person name="Kim K.M."/>
        </authorList>
    </citation>
    <scope>NUCLEOTIDE SEQUENCE [LARGE SCALE GENOMIC DNA]</scope>
    <source>
        <strain evidence="3 5">KCTC 2477</strain>
    </source>
</reference>
<dbReference type="InterPro" id="IPR050272">
    <property type="entry name" value="Isochorismatase-like_hydrls"/>
</dbReference>
<reference evidence="4 6" key="2">
    <citation type="submission" date="2020-08" db="EMBL/GenBank/DDBJ databases">
        <title>Genomic Encyclopedia of Type Strains, Phase IV (KMG-IV): sequencing the most valuable type-strain genomes for metagenomic binning, comparative biology and taxonomic classification.</title>
        <authorList>
            <person name="Goeker M."/>
        </authorList>
    </citation>
    <scope>NUCLEOTIDE SEQUENCE [LARGE SCALE GENOMIC DNA]</scope>
    <source>
        <strain evidence="4 6">DSM 10368</strain>
    </source>
</reference>
<evidence type="ECO:0000313" key="6">
    <source>
        <dbReference type="Proteomes" id="UP000577697"/>
    </source>
</evidence>